<keyword evidence="4" id="KW-0378">Hydrolase</keyword>
<reference evidence="9 10" key="1">
    <citation type="submission" date="2024-01" db="EMBL/GenBank/DDBJ databases">
        <title>The genomes of 5 underutilized Papilionoideae crops provide insights into root nodulation and disease resistance.</title>
        <authorList>
            <person name="Yuan L."/>
        </authorList>
    </citation>
    <scope>NUCLEOTIDE SEQUENCE [LARGE SCALE GENOMIC DNA]</scope>
    <source>
        <strain evidence="9">LY-2023</strain>
        <tissue evidence="9">Leaf</tissue>
    </source>
</reference>
<dbReference type="PANTHER" id="PTHR32227">
    <property type="entry name" value="GLUCAN ENDO-1,3-BETA-GLUCOSIDASE BG1-RELATED-RELATED"/>
    <property type="match status" value="1"/>
</dbReference>
<evidence type="ECO:0000256" key="7">
    <source>
        <dbReference type="ARBA" id="ARBA00033417"/>
    </source>
</evidence>
<comment type="caution">
    <text evidence="9">The sequence shown here is derived from an EMBL/GenBank/DDBJ whole genome shotgun (WGS) entry which is preliminary data.</text>
</comment>
<dbReference type="InterPro" id="IPR000490">
    <property type="entry name" value="Glyco_hydro_17"/>
</dbReference>
<dbReference type="SUPFAM" id="SSF51445">
    <property type="entry name" value="(Trans)glycosidases"/>
    <property type="match status" value="1"/>
</dbReference>
<evidence type="ECO:0000256" key="5">
    <source>
        <dbReference type="ARBA" id="ARBA00023295"/>
    </source>
</evidence>
<name>A0AAN9KK03_CLITE</name>
<comment type="similarity">
    <text evidence="2 8">Belongs to the glycosyl hydrolase 17 family.</text>
</comment>
<comment type="catalytic activity">
    <reaction evidence="1">
        <text>Hydrolysis of (1-&gt;3)-beta-D-glucosidic linkages in (1-&gt;3)-beta-D-glucans.</text>
        <dbReference type="EC" id="3.2.1.39"/>
    </reaction>
</comment>
<evidence type="ECO:0000256" key="1">
    <source>
        <dbReference type="ARBA" id="ARBA00000382"/>
    </source>
</evidence>
<dbReference type="InterPro" id="IPR044965">
    <property type="entry name" value="Glyco_hydro_17_plant"/>
</dbReference>
<dbReference type="AlphaFoldDB" id="A0AAN9KK03"/>
<keyword evidence="10" id="KW-1185">Reference proteome</keyword>
<dbReference type="InterPro" id="IPR017853">
    <property type="entry name" value="GH"/>
</dbReference>
<evidence type="ECO:0000313" key="10">
    <source>
        <dbReference type="Proteomes" id="UP001359559"/>
    </source>
</evidence>
<dbReference type="GO" id="GO:0042973">
    <property type="term" value="F:glucan endo-1,3-beta-D-glucosidase activity"/>
    <property type="evidence" value="ECO:0007669"/>
    <property type="project" value="UniProtKB-EC"/>
</dbReference>
<dbReference type="Gene3D" id="3.20.20.80">
    <property type="entry name" value="Glycosidases"/>
    <property type="match status" value="1"/>
</dbReference>
<evidence type="ECO:0000256" key="3">
    <source>
        <dbReference type="ARBA" id="ARBA00012780"/>
    </source>
</evidence>
<evidence type="ECO:0000256" key="2">
    <source>
        <dbReference type="ARBA" id="ARBA00008773"/>
    </source>
</evidence>
<dbReference type="Proteomes" id="UP001359559">
    <property type="component" value="Unassembled WGS sequence"/>
</dbReference>
<dbReference type="Pfam" id="PF00332">
    <property type="entry name" value="Glyco_hydro_17"/>
    <property type="match status" value="1"/>
</dbReference>
<evidence type="ECO:0000256" key="8">
    <source>
        <dbReference type="RuleBase" id="RU004335"/>
    </source>
</evidence>
<protein>
    <recommendedName>
        <fullName evidence="3">glucan endo-1,3-beta-D-glucosidase</fullName>
        <ecNumber evidence="3">3.2.1.39</ecNumber>
    </recommendedName>
    <alternativeName>
        <fullName evidence="6">(1-&gt;3)-beta-glucan endohydrolase</fullName>
    </alternativeName>
    <alternativeName>
        <fullName evidence="7">Beta-1,3-endoglucanase</fullName>
    </alternativeName>
</protein>
<proteinExistence type="inferred from homology"/>
<accession>A0AAN9KK03</accession>
<keyword evidence="5" id="KW-0326">Glycosidase</keyword>
<dbReference type="GO" id="GO:0005975">
    <property type="term" value="P:carbohydrate metabolic process"/>
    <property type="evidence" value="ECO:0007669"/>
    <property type="project" value="InterPro"/>
</dbReference>
<dbReference type="EC" id="3.2.1.39" evidence="3"/>
<evidence type="ECO:0000256" key="6">
    <source>
        <dbReference type="ARBA" id="ARBA00033335"/>
    </source>
</evidence>
<evidence type="ECO:0000256" key="4">
    <source>
        <dbReference type="ARBA" id="ARBA00022801"/>
    </source>
</evidence>
<dbReference type="EMBL" id="JAYKXN010000001">
    <property type="protein sequence ID" value="KAK7317623.1"/>
    <property type="molecule type" value="Genomic_DNA"/>
</dbReference>
<gene>
    <name evidence="9" type="ORF">RJT34_02018</name>
</gene>
<evidence type="ECO:0000313" key="9">
    <source>
        <dbReference type="EMBL" id="KAK7317623.1"/>
    </source>
</evidence>
<sequence>MQDTLILSHVLASKSPPSLSETPSSTSTLIQSHTSSLSSLMSISSSVLFQNYPFNFHDDLTISVRYRNLFDIMVDAVVSTLVVAEYQTILVVVIEIGWPTRSVVVNEVEMNLGYMKNYLRGLVKHMRSGIGTPLLKDRMHEVFV</sequence>
<organism evidence="9 10">
    <name type="scientific">Clitoria ternatea</name>
    <name type="common">Butterfly pea</name>
    <dbReference type="NCBI Taxonomy" id="43366"/>
    <lineage>
        <taxon>Eukaryota</taxon>
        <taxon>Viridiplantae</taxon>
        <taxon>Streptophyta</taxon>
        <taxon>Embryophyta</taxon>
        <taxon>Tracheophyta</taxon>
        <taxon>Spermatophyta</taxon>
        <taxon>Magnoliopsida</taxon>
        <taxon>eudicotyledons</taxon>
        <taxon>Gunneridae</taxon>
        <taxon>Pentapetalae</taxon>
        <taxon>rosids</taxon>
        <taxon>fabids</taxon>
        <taxon>Fabales</taxon>
        <taxon>Fabaceae</taxon>
        <taxon>Papilionoideae</taxon>
        <taxon>50 kb inversion clade</taxon>
        <taxon>NPAAA clade</taxon>
        <taxon>indigoferoid/millettioid clade</taxon>
        <taxon>Phaseoleae</taxon>
        <taxon>Clitoria</taxon>
    </lineage>
</organism>